<dbReference type="GO" id="GO:0019265">
    <property type="term" value="P:glycine biosynthetic process, by transamination of glyoxylate"/>
    <property type="evidence" value="ECO:0007669"/>
    <property type="project" value="TreeGrafter"/>
</dbReference>
<dbReference type="WBParaSite" id="PDA_v2.g14978.t1">
    <property type="protein sequence ID" value="PDA_v2.g14978.t1"/>
    <property type="gene ID" value="PDA_v2.g14978"/>
</dbReference>
<evidence type="ECO:0000256" key="1">
    <source>
        <dbReference type="ARBA" id="ARBA00001933"/>
    </source>
</evidence>
<accession>A0A914PH82</accession>
<reference evidence="5" key="1">
    <citation type="submission" date="2022-11" db="UniProtKB">
        <authorList>
            <consortium name="WormBaseParasite"/>
        </authorList>
    </citation>
    <scope>IDENTIFICATION</scope>
</reference>
<dbReference type="Gene3D" id="3.90.1150.10">
    <property type="entry name" value="Aspartate Aminotransferase, domain 1"/>
    <property type="match status" value="1"/>
</dbReference>
<dbReference type="PANTHER" id="PTHR21152:SF40">
    <property type="entry name" value="ALANINE--GLYOXYLATE AMINOTRANSFERASE"/>
    <property type="match status" value="1"/>
</dbReference>
<keyword evidence="2" id="KW-0663">Pyridoxal phosphate</keyword>
<dbReference type="SUPFAM" id="SSF53383">
    <property type="entry name" value="PLP-dependent transferases"/>
    <property type="match status" value="1"/>
</dbReference>
<dbReference type="GO" id="GO:0004760">
    <property type="term" value="F:L-serine-pyruvate transaminase activity"/>
    <property type="evidence" value="ECO:0007669"/>
    <property type="project" value="TreeGrafter"/>
</dbReference>
<organism evidence="4 5">
    <name type="scientific">Panagrolaimus davidi</name>
    <dbReference type="NCBI Taxonomy" id="227884"/>
    <lineage>
        <taxon>Eukaryota</taxon>
        <taxon>Metazoa</taxon>
        <taxon>Ecdysozoa</taxon>
        <taxon>Nematoda</taxon>
        <taxon>Chromadorea</taxon>
        <taxon>Rhabditida</taxon>
        <taxon>Tylenchina</taxon>
        <taxon>Panagrolaimomorpha</taxon>
        <taxon>Panagrolaimoidea</taxon>
        <taxon>Panagrolaimidae</taxon>
        <taxon>Panagrolaimus</taxon>
    </lineage>
</organism>
<evidence type="ECO:0000313" key="4">
    <source>
        <dbReference type="Proteomes" id="UP000887578"/>
    </source>
</evidence>
<dbReference type="InterPro" id="IPR015424">
    <property type="entry name" value="PyrdxlP-dep_Trfase"/>
</dbReference>
<protein>
    <submittedName>
        <fullName evidence="5">Aminotransferase class V domain-containing protein</fullName>
    </submittedName>
</protein>
<sequence length="219" mass="23889">MTYVPPPEVLKNPPNIPQKMLFGPGPSNMSSEIRHSMDNPLLGHLHVEFCQIMDDCRAGIQYLFQTKNPLTFAVSGTGHAGMECAIMNLLEFGETFLVIQNGIWGARAAGLGKRLGLNVQTIIVPEGSAATVDQIREGINKHKPKVLFVCHGESSTGVAHPLKGISEICREHDTLLLVDTVASIGATKFDADALGIDSQKQLKKLKIGKLKLFHFILMH</sequence>
<evidence type="ECO:0000259" key="3">
    <source>
        <dbReference type="Pfam" id="PF00266"/>
    </source>
</evidence>
<proteinExistence type="predicted"/>
<dbReference type="InterPro" id="IPR000192">
    <property type="entry name" value="Aminotrans_V_dom"/>
</dbReference>
<dbReference type="GO" id="GO:0005777">
    <property type="term" value="C:peroxisome"/>
    <property type="evidence" value="ECO:0007669"/>
    <property type="project" value="TreeGrafter"/>
</dbReference>
<dbReference type="Pfam" id="PF00266">
    <property type="entry name" value="Aminotran_5"/>
    <property type="match status" value="1"/>
</dbReference>
<keyword evidence="4" id="KW-1185">Reference proteome</keyword>
<dbReference type="PANTHER" id="PTHR21152">
    <property type="entry name" value="AMINOTRANSFERASE CLASS V"/>
    <property type="match status" value="1"/>
</dbReference>
<dbReference type="Gene3D" id="3.40.640.10">
    <property type="entry name" value="Type I PLP-dependent aspartate aminotransferase-like (Major domain)"/>
    <property type="match status" value="1"/>
</dbReference>
<dbReference type="InterPro" id="IPR015422">
    <property type="entry name" value="PyrdxlP-dep_Trfase_small"/>
</dbReference>
<comment type="cofactor">
    <cofactor evidence="1">
        <name>pyridoxal 5'-phosphate</name>
        <dbReference type="ChEBI" id="CHEBI:597326"/>
    </cofactor>
</comment>
<dbReference type="InterPro" id="IPR015421">
    <property type="entry name" value="PyrdxlP-dep_Trfase_major"/>
</dbReference>
<feature type="domain" description="Aminotransferase class V" evidence="3">
    <location>
        <begin position="42"/>
        <end position="197"/>
    </location>
</feature>
<evidence type="ECO:0000313" key="5">
    <source>
        <dbReference type="WBParaSite" id="PDA_v2.g14978.t1"/>
    </source>
</evidence>
<name>A0A914PH82_9BILA</name>
<dbReference type="AlphaFoldDB" id="A0A914PH82"/>
<dbReference type="Proteomes" id="UP000887578">
    <property type="component" value="Unplaced"/>
</dbReference>
<evidence type="ECO:0000256" key="2">
    <source>
        <dbReference type="ARBA" id="ARBA00022898"/>
    </source>
</evidence>
<dbReference type="GO" id="GO:0008453">
    <property type="term" value="F:alanine-glyoxylate transaminase activity"/>
    <property type="evidence" value="ECO:0007669"/>
    <property type="project" value="TreeGrafter"/>
</dbReference>